<proteinExistence type="predicted"/>
<organism evidence="1 2">
    <name type="scientific">Anaerotignum neopropionicum</name>
    <dbReference type="NCBI Taxonomy" id="36847"/>
    <lineage>
        <taxon>Bacteria</taxon>
        <taxon>Bacillati</taxon>
        <taxon>Bacillota</taxon>
        <taxon>Clostridia</taxon>
        <taxon>Lachnospirales</taxon>
        <taxon>Anaerotignaceae</taxon>
        <taxon>Anaerotignum</taxon>
    </lineage>
</organism>
<dbReference type="Proteomes" id="UP000070539">
    <property type="component" value="Unassembled WGS sequence"/>
</dbReference>
<name>A0A136WGE9_9FIRM</name>
<dbReference type="RefSeq" id="WP_066084984.1">
    <property type="nucleotide sequence ID" value="NZ_LRVM01000002.1"/>
</dbReference>
<evidence type="ECO:0000313" key="2">
    <source>
        <dbReference type="Proteomes" id="UP000070539"/>
    </source>
</evidence>
<evidence type="ECO:0000313" key="1">
    <source>
        <dbReference type="EMBL" id="KXL53611.1"/>
    </source>
</evidence>
<sequence length="162" mass="18635">MKAITLQKSLFNRGYCYISNFKGRAEDIYFDSTDDLCFALGYILKNVRRVDAEIPDDRDDVLAEIIPNYPITSGITSGGNDMKWAPQYRIYFSSIYNMPSALKYRLQDDNQMRITGSLFVEACMYVGFNPGNMQDKEMIKEAILEVFCDENEQSAFWDGYIG</sequence>
<protein>
    <submittedName>
        <fullName evidence="1">Uncharacterized protein</fullName>
    </submittedName>
</protein>
<dbReference type="STRING" id="36847.CLNEO_08370"/>
<dbReference type="EMBL" id="LRVM01000002">
    <property type="protein sequence ID" value="KXL53611.1"/>
    <property type="molecule type" value="Genomic_DNA"/>
</dbReference>
<accession>A0A136WGE9</accession>
<comment type="caution">
    <text evidence="1">The sequence shown here is derived from an EMBL/GenBank/DDBJ whole genome shotgun (WGS) entry which is preliminary data.</text>
</comment>
<gene>
    <name evidence="1" type="ORF">CLNEO_08370</name>
</gene>
<dbReference type="OrthoDB" id="9994947at2"/>
<reference evidence="1 2" key="1">
    <citation type="submission" date="2016-01" db="EMBL/GenBank/DDBJ databases">
        <title>Genome sequence of Clostridium neopropionicum X4, DSM-3847.</title>
        <authorList>
            <person name="Poehlein A."/>
            <person name="Beck M.H."/>
            <person name="Bengelsdorf F.R."/>
            <person name="Daniel R."/>
            <person name="Duerre P."/>
        </authorList>
    </citation>
    <scope>NUCLEOTIDE SEQUENCE [LARGE SCALE GENOMIC DNA]</scope>
    <source>
        <strain evidence="1 2">DSM-3847</strain>
    </source>
</reference>
<dbReference type="AlphaFoldDB" id="A0A136WGE9"/>
<keyword evidence="2" id="KW-1185">Reference proteome</keyword>